<accession>A0ABM9K5T3</accession>
<evidence type="ECO:0000313" key="2">
    <source>
        <dbReference type="EMBL" id="CAJ0816529.1"/>
    </source>
</evidence>
<dbReference type="Proteomes" id="UP001189757">
    <property type="component" value="Unassembled WGS sequence"/>
</dbReference>
<protein>
    <recommendedName>
        <fullName evidence="1">TniQ domain-containing protein</fullName>
    </recommendedName>
</protein>
<feature type="domain" description="TniQ" evidence="1">
    <location>
        <begin position="13"/>
        <end position="155"/>
    </location>
</feature>
<dbReference type="Pfam" id="PF06527">
    <property type="entry name" value="TniQ"/>
    <property type="match status" value="1"/>
</dbReference>
<reference evidence="2 3" key="1">
    <citation type="submission" date="2023-07" db="EMBL/GenBank/DDBJ databases">
        <authorList>
            <person name="Peeters C."/>
        </authorList>
    </citation>
    <scope>NUCLEOTIDE SEQUENCE [LARGE SCALE GENOMIC DNA]</scope>
    <source>
        <strain evidence="2 3">LMG 18101</strain>
    </source>
</reference>
<comment type="caution">
    <text evidence="2">The sequence shown here is derived from an EMBL/GenBank/DDBJ whole genome shotgun (WGS) entry which is preliminary data.</text>
</comment>
<organism evidence="2 3">
    <name type="scientific">Ralstonia flaminis</name>
    <dbReference type="NCBI Taxonomy" id="3058597"/>
    <lineage>
        <taxon>Bacteria</taxon>
        <taxon>Pseudomonadati</taxon>
        <taxon>Pseudomonadota</taxon>
        <taxon>Betaproteobacteria</taxon>
        <taxon>Burkholderiales</taxon>
        <taxon>Burkholderiaceae</taxon>
        <taxon>Ralstonia</taxon>
    </lineage>
</organism>
<name>A0ABM9K5T3_9RALS</name>
<dbReference type="InterPro" id="IPR009492">
    <property type="entry name" value="TniQ"/>
</dbReference>
<keyword evidence="3" id="KW-1185">Reference proteome</keyword>
<gene>
    <name evidence="2" type="ORF">LMG18101_02966</name>
</gene>
<evidence type="ECO:0000259" key="1">
    <source>
        <dbReference type="Pfam" id="PF06527"/>
    </source>
</evidence>
<sequence>MKTWSCAKTPLWPVRYKPMPDELLSSWIVRLAHGHGMRAKSFCNLALGAKTRVMTVDVDRFSPEWLLASLAFHTGTRLEVVRQTTLRAYEGMLYPQFHTAGCLPWVISVKLPRNARLGPGLQFCPYCLRDDPVPYFRLHWRVALLTFCERHHCLLLDRCPNCGACLFIQRVDTDLRRTESDGICHCHNCDCDLRHADATRIDDRGSGLLPQLQRLTHNLQVSCMPYLPNLMERLHAMAVTLLSGKVKPRLCDCLACRFGYPELEIELARKPALELQPVLTRHAVLLWSLWLLQHDSEAHSIPPKPIAPLHHQFIKDILKQYRCEAGLPTRRDSPVGASAEMRALSLQVRDGRVVELH</sequence>
<proteinExistence type="predicted"/>
<dbReference type="EMBL" id="CATZLL010000009">
    <property type="protein sequence ID" value="CAJ0816529.1"/>
    <property type="molecule type" value="Genomic_DNA"/>
</dbReference>
<dbReference type="RefSeq" id="WP_316681555.1">
    <property type="nucleotide sequence ID" value="NZ_CATZLL010000009.1"/>
</dbReference>
<evidence type="ECO:0000313" key="3">
    <source>
        <dbReference type="Proteomes" id="UP001189757"/>
    </source>
</evidence>